<gene>
    <name evidence="1" type="ORF">P7K49_011468</name>
</gene>
<proteinExistence type="predicted"/>
<accession>A0ABQ9VQR0</accession>
<evidence type="ECO:0000313" key="2">
    <source>
        <dbReference type="Proteomes" id="UP001266305"/>
    </source>
</evidence>
<organism evidence="1 2">
    <name type="scientific">Saguinus oedipus</name>
    <name type="common">Cotton-top tamarin</name>
    <name type="synonym">Oedipomidas oedipus</name>
    <dbReference type="NCBI Taxonomy" id="9490"/>
    <lineage>
        <taxon>Eukaryota</taxon>
        <taxon>Metazoa</taxon>
        <taxon>Chordata</taxon>
        <taxon>Craniata</taxon>
        <taxon>Vertebrata</taxon>
        <taxon>Euteleostomi</taxon>
        <taxon>Mammalia</taxon>
        <taxon>Eutheria</taxon>
        <taxon>Euarchontoglires</taxon>
        <taxon>Primates</taxon>
        <taxon>Haplorrhini</taxon>
        <taxon>Platyrrhini</taxon>
        <taxon>Cebidae</taxon>
        <taxon>Callitrichinae</taxon>
        <taxon>Saguinus</taxon>
    </lineage>
</organism>
<protein>
    <submittedName>
        <fullName evidence="1">Uncharacterized protein</fullName>
    </submittedName>
</protein>
<keyword evidence="2" id="KW-1185">Reference proteome</keyword>
<dbReference type="EMBL" id="JASSZA010000005">
    <property type="protein sequence ID" value="KAK2111722.1"/>
    <property type="molecule type" value="Genomic_DNA"/>
</dbReference>
<reference evidence="1 2" key="1">
    <citation type="submission" date="2023-05" db="EMBL/GenBank/DDBJ databases">
        <title>B98-5 Cell Line De Novo Hybrid Assembly: An Optical Mapping Approach.</title>
        <authorList>
            <person name="Kananen K."/>
            <person name="Auerbach J.A."/>
            <person name="Kautto E."/>
            <person name="Blachly J.S."/>
        </authorList>
    </citation>
    <scope>NUCLEOTIDE SEQUENCE [LARGE SCALE GENOMIC DNA]</scope>
    <source>
        <strain evidence="1">B95-8</strain>
        <tissue evidence="1">Cell line</tissue>
    </source>
</reference>
<name>A0ABQ9VQR0_SAGOE</name>
<dbReference type="Proteomes" id="UP001266305">
    <property type="component" value="Unassembled WGS sequence"/>
</dbReference>
<evidence type="ECO:0000313" key="1">
    <source>
        <dbReference type="EMBL" id="KAK2111722.1"/>
    </source>
</evidence>
<sequence>MRGALCGSGGVVAERKPKRTVRGAVAGGAVGFHEIDADKDGGKAVGVMEDRNQIGSIVAAVVIRHINGTVNNWNSLEIARVLRKTDLEPHLSCGQE</sequence>
<comment type="caution">
    <text evidence="1">The sequence shown here is derived from an EMBL/GenBank/DDBJ whole genome shotgun (WGS) entry which is preliminary data.</text>
</comment>